<evidence type="ECO:0000313" key="4">
    <source>
        <dbReference type="EMBL" id="MBC6679445.1"/>
    </source>
</evidence>
<dbReference type="Pfam" id="PF00149">
    <property type="entry name" value="Metallophos"/>
    <property type="match status" value="1"/>
</dbReference>
<comment type="caution">
    <text evidence="4">The sequence shown here is derived from an EMBL/GenBank/DDBJ whole genome shotgun (WGS) entry which is preliminary data.</text>
</comment>
<keyword evidence="2" id="KW-0378">Hydrolase</keyword>
<evidence type="ECO:0000259" key="3">
    <source>
        <dbReference type="Pfam" id="PF00149"/>
    </source>
</evidence>
<keyword evidence="5" id="KW-1185">Reference proteome</keyword>
<dbReference type="PANTHER" id="PTHR31302">
    <property type="entry name" value="TRANSMEMBRANE PROTEIN WITH METALLOPHOSPHOESTERASE DOMAIN-RELATED"/>
    <property type="match status" value="1"/>
</dbReference>
<dbReference type="AlphaFoldDB" id="A0A923NMT2"/>
<proteinExistence type="predicted"/>
<dbReference type="InterPro" id="IPR051158">
    <property type="entry name" value="Metallophosphoesterase_sf"/>
</dbReference>
<evidence type="ECO:0000256" key="2">
    <source>
        <dbReference type="ARBA" id="ARBA00022801"/>
    </source>
</evidence>
<reference evidence="4" key="1">
    <citation type="submission" date="2020-08" db="EMBL/GenBank/DDBJ databases">
        <title>Genome public.</title>
        <authorList>
            <person name="Liu C."/>
            <person name="Sun Q."/>
        </authorList>
    </citation>
    <scope>NUCLEOTIDE SEQUENCE</scope>
    <source>
        <strain evidence="4">BX12</strain>
    </source>
</reference>
<name>A0A923NMT2_9FIRM</name>
<dbReference type="Gene3D" id="3.60.21.10">
    <property type="match status" value="1"/>
</dbReference>
<dbReference type="GO" id="GO:0009245">
    <property type="term" value="P:lipid A biosynthetic process"/>
    <property type="evidence" value="ECO:0007669"/>
    <property type="project" value="TreeGrafter"/>
</dbReference>
<keyword evidence="1" id="KW-0479">Metal-binding</keyword>
<dbReference type="RefSeq" id="WP_187302550.1">
    <property type="nucleotide sequence ID" value="NZ_CBCTQH010000034.1"/>
</dbReference>
<dbReference type="GO" id="GO:0016020">
    <property type="term" value="C:membrane"/>
    <property type="evidence" value="ECO:0007669"/>
    <property type="project" value="GOC"/>
</dbReference>
<dbReference type="PANTHER" id="PTHR31302:SF31">
    <property type="entry name" value="PHOSPHODIESTERASE YAEI"/>
    <property type="match status" value="1"/>
</dbReference>
<dbReference type="SUPFAM" id="SSF56300">
    <property type="entry name" value="Metallo-dependent phosphatases"/>
    <property type="match status" value="1"/>
</dbReference>
<dbReference type="CDD" id="cd07385">
    <property type="entry name" value="MPP_YkuE_C"/>
    <property type="match status" value="1"/>
</dbReference>
<organism evidence="4 5">
    <name type="scientific">Zhenpiania hominis</name>
    <dbReference type="NCBI Taxonomy" id="2763644"/>
    <lineage>
        <taxon>Bacteria</taxon>
        <taxon>Bacillati</taxon>
        <taxon>Bacillota</taxon>
        <taxon>Clostridia</taxon>
        <taxon>Peptostreptococcales</taxon>
        <taxon>Anaerovoracaceae</taxon>
        <taxon>Zhenpiania</taxon>
    </lineage>
</organism>
<dbReference type="EMBL" id="JACRYT010000004">
    <property type="protein sequence ID" value="MBC6679445.1"/>
    <property type="molecule type" value="Genomic_DNA"/>
</dbReference>
<sequence>MRKRRNQSGSRIERTPIAVGSPFLPAAFSGFRIAHISDLHNTQFGEKNRRLLELLAEMKPDMIAVTGDLLDSRRTEPEIAVQFVSNAVKLAPVYYVPGNHESRIAVYEETEAALAQAGAAVLRNRQILLKRGAARISVLGLEDPGFIAETEDAEVRRKRVDFQLKDMIADSAGTYTILLSHRPELFPVYGENRIDLSLCGHAHGGQIRLPGLGGIIAPNQGLFPQYTSGLYQRDRAAMIVSRGLGNSLFPFRLNNPPEVVEVRLERRVPASGHADDK</sequence>
<dbReference type="Proteomes" id="UP000602647">
    <property type="component" value="Unassembled WGS sequence"/>
</dbReference>
<accession>A0A923NMT2</accession>
<evidence type="ECO:0000313" key="5">
    <source>
        <dbReference type="Proteomes" id="UP000602647"/>
    </source>
</evidence>
<feature type="domain" description="Calcineurin-like phosphoesterase" evidence="3">
    <location>
        <begin position="31"/>
        <end position="204"/>
    </location>
</feature>
<dbReference type="GO" id="GO:0046872">
    <property type="term" value="F:metal ion binding"/>
    <property type="evidence" value="ECO:0007669"/>
    <property type="project" value="UniProtKB-KW"/>
</dbReference>
<evidence type="ECO:0000256" key="1">
    <source>
        <dbReference type="ARBA" id="ARBA00022723"/>
    </source>
</evidence>
<protein>
    <submittedName>
        <fullName evidence="4">Metallophosphoesterase</fullName>
    </submittedName>
</protein>
<dbReference type="InterPro" id="IPR029052">
    <property type="entry name" value="Metallo-depent_PP-like"/>
</dbReference>
<dbReference type="InterPro" id="IPR004843">
    <property type="entry name" value="Calcineurin-like_PHP"/>
</dbReference>
<dbReference type="GO" id="GO:0008758">
    <property type="term" value="F:UDP-2,3-diacylglucosamine hydrolase activity"/>
    <property type="evidence" value="ECO:0007669"/>
    <property type="project" value="TreeGrafter"/>
</dbReference>
<gene>
    <name evidence="4" type="ORF">H9L42_06355</name>
</gene>